<reference evidence="2" key="1">
    <citation type="submission" date="2022-11" db="UniProtKB">
        <authorList>
            <consortium name="WormBaseParasite"/>
        </authorList>
    </citation>
    <scope>IDENTIFICATION</scope>
</reference>
<dbReference type="PANTHER" id="PTHR12890">
    <property type="entry name" value="DREV PROTEIN"/>
    <property type="match status" value="1"/>
</dbReference>
<dbReference type="WBParaSite" id="scaffold7453_cov163.g12055">
    <property type="protein sequence ID" value="scaffold7453_cov163.g12055"/>
    <property type="gene ID" value="scaffold7453_cov163.g12055"/>
</dbReference>
<dbReference type="SUPFAM" id="SSF53335">
    <property type="entry name" value="S-adenosyl-L-methionine-dependent methyltransferases"/>
    <property type="match status" value="1"/>
</dbReference>
<proteinExistence type="predicted"/>
<dbReference type="GO" id="GO:0106370">
    <property type="term" value="F:protein-L-histidine N-pros-methyltransferase activity"/>
    <property type="evidence" value="ECO:0007669"/>
    <property type="project" value="InterPro"/>
</dbReference>
<sequence>MFGRSRLVRLLIEKEESDQILLATSERDHWYSINLQLLNDSNLKNCFTPSNYDEETEQYLNNSFEISNNVCLQTNINGILGRGNMFLFSHNFLQKFLNFPPDWNSSDKRLIDIGAGDGTITLVLQLFFKHVTAVEASKVW</sequence>
<evidence type="ECO:0000313" key="1">
    <source>
        <dbReference type="Proteomes" id="UP000887561"/>
    </source>
</evidence>
<dbReference type="CDD" id="cd02440">
    <property type="entry name" value="AdoMet_MTases"/>
    <property type="match status" value="1"/>
</dbReference>
<organism evidence="1 2">
    <name type="scientific">Meloidogyne javanica</name>
    <name type="common">Root-knot nematode worm</name>
    <dbReference type="NCBI Taxonomy" id="6303"/>
    <lineage>
        <taxon>Eukaryota</taxon>
        <taxon>Metazoa</taxon>
        <taxon>Ecdysozoa</taxon>
        <taxon>Nematoda</taxon>
        <taxon>Chromadorea</taxon>
        <taxon>Rhabditida</taxon>
        <taxon>Tylenchina</taxon>
        <taxon>Tylenchomorpha</taxon>
        <taxon>Tylenchoidea</taxon>
        <taxon>Meloidogynidae</taxon>
        <taxon>Meloidogyninae</taxon>
        <taxon>Meloidogyne</taxon>
        <taxon>Meloidogyne incognita group</taxon>
    </lineage>
</organism>
<dbReference type="InterPro" id="IPR007884">
    <property type="entry name" value="METL9"/>
</dbReference>
<accession>A0A915N718</accession>
<evidence type="ECO:0000313" key="2">
    <source>
        <dbReference type="WBParaSite" id="scaffold7453_cov163.g12055"/>
    </source>
</evidence>
<name>A0A915N718_MELJA</name>
<dbReference type="InterPro" id="IPR029063">
    <property type="entry name" value="SAM-dependent_MTases_sf"/>
</dbReference>
<dbReference type="Pfam" id="PF05219">
    <property type="entry name" value="DREV"/>
    <property type="match status" value="1"/>
</dbReference>
<dbReference type="Gene3D" id="3.40.50.150">
    <property type="entry name" value="Vaccinia Virus protein VP39"/>
    <property type="match status" value="1"/>
</dbReference>
<dbReference type="PANTHER" id="PTHR12890:SF0">
    <property type="entry name" value="PROTEIN-L-HISTIDINE N-PROS-METHYLTRANSFERASE"/>
    <property type="match status" value="1"/>
</dbReference>
<protein>
    <submittedName>
        <fullName evidence="2">Uncharacterized protein</fullName>
    </submittedName>
</protein>
<dbReference type="Proteomes" id="UP000887561">
    <property type="component" value="Unplaced"/>
</dbReference>
<dbReference type="AlphaFoldDB" id="A0A915N718"/>
<keyword evidence="1" id="KW-1185">Reference proteome</keyword>